<proteinExistence type="predicted"/>
<dbReference type="Proteomes" id="UP000192342">
    <property type="component" value="Unassembled WGS sequence"/>
</dbReference>
<evidence type="ECO:0000313" key="2">
    <source>
        <dbReference type="Proteomes" id="UP000192342"/>
    </source>
</evidence>
<gene>
    <name evidence="1" type="ORF">ATO7_13643</name>
</gene>
<dbReference type="SUPFAM" id="SSF55331">
    <property type="entry name" value="Tautomerase/MIF"/>
    <property type="match status" value="1"/>
</dbReference>
<sequence length="126" mass="13710">MPVYNIASRQPLPYATRKKTADAITNIHCDLTGAPAEFVNVVFMHGHPIQGGKALGVLCNVRKGGNRNNELTEELRLKVHQGVAQATGIDESDMLTSVLGFPASWAMEGGEILPEPGQEDEWLNRT</sequence>
<dbReference type="AlphaFoldDB" id="A0A1Y1SDS4"/>
<dbReference type="OrthoDB" id="118855at2"/>
<name>A0A1Y1SDS4_9GAMM</name>
<dbReference type="RefSeq" id="WP_083562624.1">
    <property type="nucleotide sequence ID" value="NZ_AQQV01000003.1"/>
</dbReference>
<reference evidence="1 2" key="1">
    <citation type="submission" date="2013-04" db="EMBL/GenBank/DDBJ databases">
        <title>Oceanococcus atlanticus 22II-S10r2 Genome Sequencing.</title>
        <authorList>
            <person name="Lai Q."/>
            <person name="Li G."/>
            <person name="Shao Z."/>
        </authorList>
    </citation>
    <scope>NUCLEOTIDE SEQUENCE [LARGE SCALE GENOMIC DNA]</scope>
    <source>
        <strain evidence="1 2">22II-S10r2</strain>
    </source>
</reference>
<dbReference type="EMBL" id="AQQV01000003">
    <property type="protein sequence ID" value="ORE86344.1"/>
    <property type="molecule type" value="Genomic_DNA"/>
</dbReference>
<keyword evidence="2" id="KW-1185">Reference proteome</keyword>
<evidence type="ECO:0000313" key="1">
    <source>
        <dbReference type="EMBL" id="ORE86344.1"/>
    </source>
</evidence>
<accession>A0A1Y1SDS4</accession>
<dbReference type="InterPro" id="IPR014347">
    <property type="entry name" value="Tautomerase/MIF_sf"/>
</dbReference>
<dbReference type="Gene3D" id="3.30.429.10">
    <property type="entry name" value="Macrophage Migration Inhibitory Factor"/>
    <property type="match status" value="1"/>
</dbReference>
<comment type="caution">
    <text evidence="1">The sequence shown here is derived from an EMBL/GenBank/DDBJ whole genome shotgun (WGS) entry which is preliminary data.</text>
</comment>
<dbReference type="STRING" id="1317117.ATO7_13643"/>
<organism evidence="1 2">
    <name type="scientific">Oceanococcus atlanticus</name>
    <dbReference type="NCBI Taxonomy" id="1317117"/>
    <lineage>
        <taxon>Bacteria</taxon>
        <taxon>Pseudomonadati</taxon>
        <taxon>Pseudomonadota</taxon>
        <taxon>Gammaproteobacteria</taxon>
        <taxon>Chromatiales</taxon>
        <taxon>Oceanococcaceae</taxon>
        <taxon>Oceanococcus</taxon>
    </lineage>
</organism>
<protein>
    <submittedName>
        <fullName evidence="1">4-oxalocrotonate tautomerase</fullName>
    </submittedName>
</protein>